<dbReference type="SUPFAM" id="SSF56300">
    <property type="entry name" value="Metallo-dependent phosphatases"/>
    <property type="match status" value="1"/>
</dbReference>
<protein>
    <submittedName>
        <fullName evidence="2">Metallophosphoesterase</fullName>
    </submittedName>
</protein>
<dbReference type="PANTHER" id="PTHR34211:SF3">
    <property type="entry name" value="CALCINEURIN-LIKE METALLO-PHOSPHOESTERASE SUPERFAMILY PROTEIN"/>
    <property type="match status" value="1"/>
</dbReference>
<organism evidence="2 3">
    <name type="scientific">Streptomyces sulfonofaciens</name>
    <dbReference type="NCBI Taxonomy" id="68272"/>
    <lineage>
        <taxon>Bacteria</taxon>
        <taxon>Bacillati</taxon>
        <taxon>Actinomycetota</taxon>
        <taxon>Actinomycetes</taxon>
        <taxon>Kitasatosporales</taxon>
        <taxon>Streptomycetaceae</taxon>
        <taxon>Streptomyces</taxon>
    </lineage>
</organism>
<comment type="caution">
    <text evidence="2">The sequence shown here is derived from an EMBL/GenBank/DDBJ whole genome shotgun (WGS) entry which is preliminary data.</text>
</comment>
<reference evidence="2" key="1">
    <citation type="journal article" date="2014" name="Int. J. Syst. Evol. Microbiol.">
        <title>Complete genome sequence of Corynebacterium casei LMG S-19264T (=DSM 44701T), isolated from a smear-ripened cheese.</title>
        <authorList>
            <consortium name="US DOE Joint Genome Institute (JGI-PGF)"/>
            <person name="Walter F."/>
            <person name="Albersmeier A."/>
            <person name="Kalinowski J."/>
            <person name="Ruckert C."/>
        </authorList>
    </citation>
    <scope>NUCLEOTIDE SEQUENCE</scope>
    <source>
        <strain evidence="2">JCM 5069</strain>
    </source>
</reference>
<dbReference type="InterPro" id="IPR029052">
    <property type="entry name" value="Metallo-depent_PP-like"/>
</dbReference>
<sequence length="594" mass="64367">MFATASWWRVPRRVGGGSGHPGGRLRRLPRHLPCDATSACLPRATSARRRHPRPPQAPPPPAAAVRVVATVQVMSDSSRDTAEGAGRGTAEHGSYRRLMPRDVEKISWLDPRTLWSARNGVVASWFGDPTGRTRSRWVAQRAAAGAREDKVIRRDDPDCFSFMVLGDPGEGGEAQYAVVPGFLKAGQGSAFAVIASDVIYPAGRTDDYGTKFFRPYQDYPAPIYAVPGNHDWYEGLGGFMRVFCGDAPPLAPEPAPRPLSRAWWRALLWHRPSPTDEQRLAEARALRSRPEQQAAQPGPYWAIDAGPVRIIGIDTGLLGTVDAEQGAWLREVSKGPRPKILVTGSPLYVNGEHHPCAIEGGGTVDDVVRDPAHHYVAAIGGDVHNYQRYPVDVEGRTIQYVVSGGGGAFTHATHTIPGVSVGNVTEEDFRCYPLRGDSLAFYSVLHGRRLRLRRFFTLTGAEATAVVAERLGIPPTRSGTPPVRLTRRIRLVASLLGTARRPGDPSRPRLAVRTVCTGLFSSASATYRPPFFKSFLRLDVTPAAISLRCFAATGNRAQELDPPVEDAVTIPLTGGSRAAESGRPPATDGFTVQA</sequence>
<feature type="region of interest" description="Disordered" evidence="1">
    <location>
        <begin position="11"/>
        <end position="30"/>
    </location>
</feature>
<keyword evidence="3" id="KW-1185">Reference proteome</keyword>
<reference evidence="2" key="2">
    <citation type="submission" date="2020-09" db="EMBL/GenBank/DDBJ databases">
        <authorList>
            <person name="Sun Q."/>
            <person name="Ohkuma M."/>
        </authorList>
    </citation>
    <scope>NUCLEOTIDE SEQUENCE</scope>
    <source>
        <strain evidence="2">JCM 5069</strain>
    </source>
</reference>
<proteinExistence type="predicted"/>
<evidence type="ECO:0000256" key="1">
    <source>
        <dbReference type="SAM" id="MobiDB-lite"/>
    </source>
</evidence>
<evidence type="ECO:0000313" key="3">
    <source>
        <dbReference type="Proteomes" id="UP000603708"/>
    </source>
</evidence>
<name>A0A919G3S4_9ACTN</name>
<evidence type="ECO:0000313" key="2">
    <source>
        <dbReference type="EMBL" id="GHH76966.1"/>
    </source>
</evidence>
<feature type="region of interest" description="Disordered" evidence="1">
    <location>
        <begin position="43"/>
        <end position="63"/>
    </location>
</feature>
<feature type="region of interest" description="Disordered" evidence="1">
    <location>
        <begin position="574"/>
        <end position="594"/>
    </location>
</feature>
<dbReference type="Gene3D" id="3.60.21.10">
    <property type="match status" value="1"/>
</dbReference>
<dbReference type="Proteomes" id="UP000603708">
    <property type="component" value="Unassembled WGS sequence"/>
</dbReference>
<accession>A0A919G3S4</accession>
<dbReference type="EMBL" id="BNCD01000005">
    <property type="protein sequence ID" value="GHH76966.1"/>
    <property type="molecule type" value="Genomic_DNA"/>
</dbReference>
<dbReference type="AlphaFoldDB" id="A0A919G3S4"/>
<gene>
    <name evidence="2" type="ORF">GCM10018793_24110</name>
</gene>
<dbReference type="PANTHER" id="PTHR34211">
    <property type="entry name" value="CALCINEURIN-LIKE METALLO-PHOSPHOESTERASE SUPERFAMILY PROTEIN"/>
    <property type="match status" value="1"/>
</dbReference>